<protein>
    <submittedName>
        <fullName evidence="2">Uncharacterized protein</fullName>
    </submittedName>
</protein>
<name>A0A060HUP4_9ARCH</name>
<evidence type="ECO:0000256" key="1">
    <source>
        <dbReference type="SAM" id="Phobius"/>
    </source>
</evidence>
<dbReference type="GeneID" id="74948110"/>
<accession>A0A060HUP4</accession>
<dbReference type="RefSeq" id="WP_144239765.1">
    <property type="nucleotide sequence ID" value="NZ_CP007536.1"/>
</dbReference>
<dbReference type="AlphaFoldDB" id="A0A060HUP4"/>
<keyword evidence="1" id="KW-0812">Transmembrane</keyword>
<proteinExistence type="predicted"/>
<gene>
    <name evidence="2" type="ORF">NVIE_028760</name>
</gene>
<evidence type="ECO:0000313" key="3">
    <source>
        <dbReference type="Proteomes" id="UP000027093"/>
    </source>
</evidence>
<feature type="transmembrane region" description="Helical" evidence="1">
    <location>
        <begin position="21"/>
        <end position="46"/>
    </location>
</feature>
<keyword evidence="1" id="KW-1133">Transmembrane helix</keyword>
<dbReference type="KEGG" id="nvn:NVIE_028760"/>
<keyword evidence="1" id="KW-0472">Membrane</keyword>
<dbReference type="OrthoDB" id="13513at2157"/>
<dbReference type="HOGENOM" id="CLU_2461616_0_0_2"/>
<dbReference type="EMBL" id="CP007536">
    <property type="protein sequence ID" value="AIC17151.1"/>
    <property type="molecule type" value="Genomic_DNA"/>
</dbReference>
<organism evidence="2 3">
    <name type="scientific">Nitrososphaera viennensis EN76</name>
    <dbReference type="NCBI Taxonomy" id="926571"/>
    <lineage>
        <taxon>Archaea</taxon>
        <taxon>Nitrososphaerota</taxon>
        <taxon>Nitrososphaeria</taxon>
        <taxon>Nitrososphaerales</taxon>
        <taxon>Nitrososphaeraceae</taxon>
        <taxon>Nitrososphaera</taxon>
    </lineage>
</organism>
<reference evidence="2 3" key="1">
    <citation type="journal article" date="2014" name="Int. J. Syst. Evol. Microbiol.">
        <title>Nitrososphaera viennensis gen. nov., sp. nov., an aerobic and mesophilic, ammonia-oxidizing archaeon from soil and a member of the archaeal phylum Thaumarchaeota.</title>
        <authorList>
            <person name="Stieglmeier M."/>
            <person name="Klingl A."/>
            <person name="Alves R.J."/>
            <person name="Rittmann S.K."/>
            <person name="Melcher M."/>
            <person name="Leisch N."/>
            <person name="Schleper C."/>
        </authorList>
    </citation>
    <scope>NUCLEOTIDE SEQUENCE [LARGE SCALE GENOMIC DNA]</scope>
    <source>
        <strain evidence="2">EN76</strain>
    </source>
</reference>
<dbReference type="STRING" id="926571.NVIE_028760"/>
<feature type="transmembrane region" description="Helical" evidence="1">
    <location>
        <begin position="52"/>
        <end position="71"/>
    </location>
</feature>
<dbReference type="Proteomes" id="UP000027093">
    <property type="component" value="Chromosome"/>
</dbReference>
<evidence type="ECO:0000313" key="2">
    <source>
        <dbReference type="EMBL" id="AIC17151.1"/>
    </source>
</evidence>
<keyword evidence="3" id="KW-1185">Reference proteome</keyword>
<sequence>MQIISKAELERIESMVRVLEIVITIFKLLPIVIGILAGISLIFAALNFVEKNYAWAIVNLLLGVAGILFVVRVSRSNAPHFEQFPHAADQ</sequence>